<reference evidence="1" key="2">
    <citation type="submission" date="2015-03" db="UniProtKB">
        <authorList>
            <consortium name="EnsemblPlants"/>
        </authorList>
    </citation>
    <scope>IDENTIFICATION</scope>
</reference>
<dbReference type="HOGENOM" id="CLU_176566_0_0_1"/>
<accession>A0A0D3HBU5</accession>
<dbReference type="Gramene" id="OBART10G04430.1">
    <property type="protein sequence ID" value="OBART10G04430.1"/>
    <property type="gene ID" value="OBART10G04430"/>
</dbReference>
<evidence type="ECO:0000313" key="1">
    <source>
        <dbReference type="EnsemblPlants" id="OBART10G04430.1"/>
    </source>
</evidence>
<dbReference type="Proteomes" id="UP000026960">
    <property type="component" value="Chromosome 10"/>
</dbReference>
<organism evidence="1">
    <name type="scientific">Oryza barthii</name>
    <dbReference type="NCBI Taxonomy" id="65489"/>
    <lineage>
        <taxon>Eukaryota</taxon>
        <taxon>Viridiplantae</taxon>
        <taxon>Streptophyta</taxon>
        <taxon>Embryophyta</taxon>
        <taxon>Tracheophyta</taxon>
        <taxon>Spermatophyta</taxon>
        <taxon>Magnoliopsida</taxon>
        <taxon>Liliopsida</taxon>
        <taxon>Poales</taxon>
        <taxon>Poaceae</taxon>
        <taxon>BOP clade</taxon>
        <taxon>Oryzoideae</taxon>
        <taxon>Oryzeae</taxon>
        <taxon>Oryzinae</taxon>
        <taxon>Oryza</taxon>
    </lineage>
</organism>
<reference evidence="1" key="1">
    <citation type="journal article" date="2009" name="Rice">
        <title>De Novo Next Generation Sequencing of Plant Genomes.</title>
        <authorList>
            <person name="Rounsley S."/>
            <person name="Marri P.R."/>
            <person name="Yu Y."/>
            <person name="He R."/>
            <person name="Sisneros N."/>
            <person name="Goicoechea J.L."/>
            <person name="Lee S.J."/>
            <person name="Angelova A."/>
            <person name="Kudrna D."/>
            <person name="Luo M."/>
            <person name="Affourtit J."/>
            <person name="Desany B."/>
            <person name="Knight J."/>
            <person name="Niazi F."/>
            <person name="Egholm M."/>
            <person name="Wing R.A."/>
        </authorList>
    </citation>
    <scope>NUCLEOTIDE SEQUENCE [LARGE SCALE GENOMIC DNA]</scope>
    <source>
        <strain evidence="1">cv. IRGC 105608</strain>
    </source>
</reference>
<dbReference type="EnsemblPlants" id="OBART10G04430.1">
    <property type="protein sequence ID" value="OBART10G04430.1"/>
    <property type="gene ID" value="OBART10G04430"/>
</dbReference>
<dbReference type="AlphaFoldDB" id="A0A0D3HBU5"/>
<protein>
    <submittedName>
        <fullName evidence="1">Uncharacterized protein</fullName>
    </submittedName>
</protein>
<evidence type="ECO:0000313" key="2">
    <source>
        <dbReference type="Proteomes" id="UP000026960"/>
    </source>
</evidence>
<proteinExistence type="predicted"/>
<name>A0A0D3HBU5_9ORYZ</name>
<dbReference type="PaxDb" id="65489-OBART10G04430.1"/>
<sequence length="72" mass="8150">MSKELVKALVGIWGPDDGLNLSMASLLSALCAELDLERAHARQLATEDRRRGDETARMRAQLVEEAREWRSR</sequence>
<keyword evidence="2" id="KW-1185">Reference proteome</keyword>